<dbReference type="Proteomes" id="UP000244162">
    <property type="component" value="Unassembled WGS sequence"/>
</dbReference>
<name>A0A2T5FVW4_9SPHN</name>
<gene>
    <name evidence="1" type="ORF">CLG96_12185</name>
</gene>
<dbReference type="AlphaFoldDB" id="A0A2T5FVW4"/>
<reference evidence="1 2" key="1">
    <citation type="submission" date="2017-09" db="EMBL/GenBank/DDBJ databases">
        <title>Sphingomonas panjinensis sp.nov., isolated from oil-contaminated soil.</title>
        <authorList>
            <person name="Wang L."/>
            <person name="Chen L."/>
        </authorList>
    </citation>
    <scope>NUCLEOTIDE SEQUENCE [LARGE SCALE GENOMIC DNA]</scope>
    <source>
        <strain evidence="1 2">FW-11</strain>
    </source>
</reference>
<comment type="caution">
    <text evidence="1">The sequence shown here is derived from an EMBL/GenBank/DDBJ whole genome shotgun (WGS) entry which is preliminary data.</text>
</comment>
<proteinExistence type="predicted"/>
<organism evidence="1 2">
    <name type="scientific">Sphingomonas oleivorans</name>
    <dbReference type="NCBI Taxonomy" id="1735121"/>
    <lineage>
        <taxon>Bacteria</taxon>
        <taxon>Pseudomonadati</taxon>
        <taxon>Pseudomonadota</taxon>
        <taxon>Alphaproteobacteria</taxon>
        <taxon>Sphingomonadales</taxon>
        <taxon>Sphingomonadaceae</taxon>
        <taxon>Sphingomonas</taxon>
    </lineage>
</organism>
<protein>
    <submittedName>
        <fullName evidence="1">Uncharacterized protein</fullName>
    </submittedName>
</protein>
<accession>A0A2T5FVW4</accession>
<keyword evidence="2" id="KW-1185">Reference proteome</keyword>
<evidence type="ECO:0000313" key="1">
    <source>
        <dbReference type="EMBL" id="PTQ09914.1"/>
    </source>
</evidence>
<dbReference type="OrthoDB" id="7473760at2"/>
<dbReference type="RefSeq" id="WP_107968267.1">
    <property type="nucleotide sequence ID" value="NZ_NWBU01000010.1"/>
</dbReference>
<dbReference type="EMBL" id="NWBU01000010">
    <property type="protein sequence ID" value="PTQ09914.1"/>
    <property type="molecule type" value="Genomic_DNA"/>
</dbReference>
<evidence type="ECO:0000313" key="2">
    <source>
        <dbReference type="Proteomes" id="UP000244162"/>
    </source>
</evidence>
<sequence length="94" mass="9834">MRDAQSALLRAIAAEAGPGLLVREAHSTPWASATFTGARHRLSLLLEHPATDLAARLEGMSALAGHLLADIAVSAQEGPDGTRLAIEALTIEDR</sequence>